<evidence type="ECO:0000313" key="2">
    <source>
        <dbReference type="Proteomes" id="UP000196536"/>
    </source>
</evidence>
<organism evidence="1 2">
    <name type="scientific">Acinetobacter populi</name>
    <dbReference type="NCBI Taxonomy" id="1582270"/>
    <lineage>
        <taxon>Bacteria</taxon>
        <taxon>Pseudomonadati</taxon>
        <taxon>Pseudomonadota</taxon>
        <taxon>Gammaproteobacteria</taxon>
        <taxon>Moraxellales</taxon>
        <taxon>Moraxellaceae</taxon>
        <taxon>Acinetobacter</taxon>
    </lineage>
</organism>
<comment type="caution">
    <text evidence="1">The sequence shown here is derived from an EMBL/GenBank/DDBJ whole genome shotgun (WGS) entry which is preliminary data.</text>
</comment>
<accession>A0A1Z9YY25</accession>
<dbReference type="Proteomes" id="UP000196536">
    <property type="component" value="Unassembled WGS sequence"/>
</dbReference>
<keyword evidence="2" id="KW-1185">Reference proteome</keyword>
<evidence type="ECO:0000313" key="1">
    <source>
        <dbReference type="EMBL" id="OUY07109.1"/>
    </source>
</evidence>
<protein>
    <submittedName>
        <fullName evidence="1">Uncharacterized protein</fullName>
    </submittedName>
</protein>
<dbReference type="RefSeq" id="WP_087620707.1">
    <property type="nucleotide sequence ID" value="NZ_NEXX01000003.1"/>
</dbReference>
<dbReference type="InterPro" id="IPR027417">
    <property type="entry name" value="P-loop_NTPase"/>
</dbReference>
<dbReference type="AlphaFoldDB" id="A0A1Z9YY25"/>
<sequence length="174" mass="20189">MFDMDTMQQFEITALNPDLVQSHAQVYGLRAIARQFFCAERVQSLTVQNHVEKARCITALVDVLIRAGSLHKVLIVSRFSHVLDQISLCFRLHTQLKTVVLSGTTHAEGQVSFSTYQHFFEVYGWDNLDEIFARFDLIVVDEPDDEANQVFIKKLALYLQWILYIYMPKPKMLF</sequence>
<dbReference type="Gene3D" id="3.40.50.300">
    <property type="entry name" value="P-loop containing nucleotide triphosphate hydrolases"/>
    <property type="match status" value="1"/>
</dbReference>
<dbReference type="SUPFAM" id="SSF52540">
    <property type="entry name" value="P-loop containing nucleoside triphosphate hydrolases"/>
    <property type="match status" value="1"/>
</dbReference>
<name>A0A1Z9YY25_9GAMM</name>
<proteinExistence type="predicted"/>
<reference evidence="1 2" key="1">
    <citation type="submission" date="2017-05" db="EMBL/GenBank/DDBJ databases">
        <title>Acinetobacter populi ANC 5415 (= PBJ7), whole genome shotgun sequencing project.</title>
        <authorList>
            <person name="Nemec A."/>
            <person name="Radolfova-Krizova L."/>
        </authorList>
    </citation>
    <scope>NUCLEOTIDE SEQUENCE [LARGE SCALE GENOMIC DNA]</scope>
    <source>
        <strain evidence="1 2">PBJ7</strain>
    </source>
</reference>
<dbReference type="EMBL" id="NEXX01000003">
    <property type="protein sequence ID" value="OUY07109.1"/>
    <property type="molecule type" value="Genomic_DNA"/>
</dbReference>
<gene>
    <name evidence="1" type="ORF">CAP51_10500</name>
</gene>